<dbReference type="GO" id="GO:0033980">
    <property type="term" value="F:phosphonopyruvate decarboxylase activity"/>
    <property type="evidence" value="ECO:0007669"/>
    <property type="project" value="InterPro"/>
</dbReference>
<dbReference type="EMBL" id="FMWB01000008">
    <property type="protein sequence ID" value="SCZ42797.1"/>
    <property type="molecule type" value="Genomic_DNA"/>
</dbReference>
<dbReference type="Pfam" id="PF02775">
    <property type="entry name" value="TPP_enzyme_C"/>
    <property type="match status" value="1"/>
</dbReference>
<accession>A0A1G5NZQ0</accession>
<dbReference type="CDD" id="cd07035">
    <property type="entry name" value="TPP_PYR_POX_like"/>
    <property type="match status" value="1"/>
</dbReference>
<name>A0A1G5NZQ0_9PSED</name>
<dbReference type="GO" id="GO:0030976">
    <property type="term" value="F:thiamine pyrophosphate binding"/>
    <property type="evidence" value="ECO:0007669"/>
    <property type="project" value="InterPro"/>
</dbReference>
<dbReference type="InterPro" id="IPR012001">
    <property type="entry name" value="Thiamin_PyroP_enz_TPP-bd_dom"/>
</dbReference>
<dbReference type="Gene3D" id="3.40.50.970">
    <property type="match status" value="2"/>
</dbReference>
<evidence type="ECO:0000259" key="4">
    <source>
        <dbReference type="Pfam" id="PF02775"/>
    </source>
</evidence>
<sequence length="385" mass="40771">MIAAQSFIAAAQARGFGLWTGVPCSFLQPLINGVINDETLTYVGAANEGDAVAIAAGAYIGGISSVVMMQNSGLGNAVNPLTSLLHTHQIPCLLIVTLRGDPEGGTDEPQHGLMGRITQAMLDLMEIPWAWFPRDEHDIGPSLDAAVQHMESSSRPYCLVMRKGSVADCPAPALPLLQAPPRPSLFASPEITPVVSRRQMLEAVQDATTEFDLLVATTGYSSRELYALGDRANQLYLVGAMGCASSVGLGLALACPERRVIVLDGDGALLMRMGAMATLGFQCPPNVLHLLLDNGMHESTGGQGTISHALNWSGMAACAGYAQYLDVARPEQLFELLSRPLVGASFVRAYLVPGVPGDLPRPTISPAEVTQRLRVHVEGLSPLQP</sequence>
<dbReference type="InterPro" id="IPR017684">
    <property type="entry name" value="Phosphono-pyrv_decarboxylase"/>
</dbReference>
<reference evidence="7" key="1">
    <citation type="submission" date="2016-10" db="EMBL/GenBank/DDBJ databases">
        <authorList>
            <person name="de Groot N.N."/>
        </authorList>
    </citation>
    <scope>NUCLEOTIDE SEQUENCE [LARGE SCALE GENOMIC DNA]</scope>
    <source>
        <strain evidence="7">DSM 15758</strain>
    </source>
</reference>
<evidence type="ECO:0000256" key="1">
    <source>
        <dbReference type="ARBA" id="ARBA00022793"/>
    </source>
</evidence>
<gene>
    <name evidence="6" type="ORF">SAMN05216279_108209</name>
</gene>
<evidence type="ECO:0000313" key="7">
    <source>
        <dbReference type="Proteomes" id="UP000183046"/>
    </source>
</evidence>
<dbReference type="GO" id="GO:0032923">
    <property type="term" value="P:organic phosphonate biosynthetic process"/>
    <property type="evidence" value="ECO:0007669"/>
    <property type="project" value="InterPro"/>
</dbReference>
<keyword evidence="1" id="KW-0210">Decarboxylase</keyword>
<dbReference type="RefSeq" id="WP_044340932.1">
    <property type="nucleotide sequence ID" value="NZ_FMWB01000008.1"/>
</dbReference>
<keyword evidence="3" id="KW-0456">Lyase</keyword>
<evidence type="ECO:0000256" key="3">
    <source>
        <dbReference type="ARBA" id="ARBA00023239"/>
    </source>
</evidence>
<keyword evidence="2" id="KW-0786">Thiamine pyrophosphate</keyword>
<dbReference type="NCBIfam" id="TIGR03297">
    <property type="entry name" value="Ppyr-DeCO2ase"/>
    <property type="match status" value="1"/>
</dbReference>
<evidence type="ECO:0000256" key="2">
    <source>
        <dbReference type="ARBA" id="ARBA00023052"/>
    </source>
</evidence>
<dbReference type="PANTHER" id="PTHR42818">
    <property type="entry name" value="SULFOPYRUVATE DECARBOXYLASE SUBUNIT ALPHA"/>
    <property type="match status" value="1"/>
</dbReference>
<dbReference type="InterPro" id="IPR051818">
    <property type="entry name" value="TPP_dependent_decarboxylase"/>
</dbReference>
<dbReference type="InterPro" id="IPR029061">
    <property type="entry name" value="THDP-binding"/>
</dbReference>
<feature type="domain" description="Thiamine pyrophosphate enzyme TPP-binding" evidence="4">
    <location>
        <begin position="237"/>
        <end position="308"/>
    </location>
</feature>
<protein>
    <submittedName>
        <fullName evidence="6">Phosphonopyruvate decarboxylase</fullName>
    </submittedName>
</protein>
<dbReference type="OrthoDB" id="9785953at2"/>
<dbReference type="AlphaFoldDB" id="A0A1G5NZQ0"/>
<dbReference type="GO" id="GO:0000287">
    <property type="term" value="F:magnesium ion binding"/>
    <property type="evidence" value="ECO:0007669"/>
    <property type="project" value="InterPro"/>
</dbReference>
<comment type="caution">
    <text evidence="6">The sequence shown here is derived from an EMBL/GenBank/DDBJ whole genome shotgun (WGS) entry which is preliminary data.</text>
</comment>
<evidence type="ECO:0000313" key="6">
    <source>
        <dbReference type="EMBL" id="SCZ42797.1"/>
    </source>
</evidence>
<dbReference type="PANTHER" id="PTHR42818:SF1">
    <property type="entry name" value="SULFOPYRUVATE DECARBOXYLASE"/>
    <property type="match status" value="1"/>
</dbReference>
<dbReference type="Proteomes" id="UP000183046">
    <property type="component" value="Unassembled WGS sequence"/>
</dbReference>
<evidence type="ECO:0000259" key="5">
    <source>
        <dbReference type="Pfam" id="PF02776"/>
    </source>
</evidence>
<dbReference type="InterPro" id="IPR011766">
    <property type="entry name" value="TPP_enzyme_TPP-bd"/>
</dbReference>
<organism evidence="6 7">
    <name type="scientific">Pseudomonas oryzihabitans</name>
    <dbReference type="NCBI Taxonomy" id="47885"/>
    <lineage>
        <taxon>Bacteria</taxon>
        <taxon>Pseudomonadati</taxon>
        <taxon>Pseudomonadota</taxon>
        <taxon>Gammaproteobacteria</taxon>
        <taxon>Pseudomonadales</taxon>
        <taxon>Pseudomonadaceae</taxon>
        <taxon>Pseudomonas</taxon>
    </lineage>
</organism>
<feature type="domain" description="Thiamine pyrophosphate enzyme N-terminal TPP-binding" evidence="5">
    <location>
        <begin position="3"/>
        <end position="111"/>
    </location>
</feature>
<dbReference type="SUPFAM" id="SSF52518">
    <property type="entry name" value="Thiamin diphosphate-binding fold (THDP-binding)"/>
    <property type="match status" value="2"/>
</dbReference>
<dbReference type="Pfam" id="PF02776">
    <property type="entry name" value="TPP_enzyme_N"/>
    <property type="match status" value="1"/>
</dbReference>
<dbReference type="PROSITE" id="PS00187">
    <property type="entry name" value="TPP_ENZYMES"/>
    <property type="match status" value="1"/>
</dbReference>
<dbReference type="InterPro" id="IPR000399">
    <property type="entry name" value="TPP-bd_CS"/>
</dbReference>
<proteinExistence type="predicted"/>